<evidence type="ECO:0000256" key="4">
    <source>
        <dbReference type="ARBA" id="ARBA00022806"/>
    </source>
</evidence>
<dbReference type="OrthoDB" id="272481at2759"/>
<dbReference type="InterPro" id="IPR045028">
    <property type="entry name" value="DinG/Rad3-like"/>
</dbReference>
<dbReference type="eggNOG" id="KOG1132">
    <property type="taxonomic scope" value="Eukaryota"/>
</dbReference>
<dbReference type="Proteomes" id="UP000008743">
    <property type="component" value="Unassembled WGS sequence"/>
</dbReference>
<evidence type="ECO:0000256" key="1">
    <source>
        <dbReference type="ARBA" id="ARBA00022723"/>
    </source>
</evidence>
<feature type="compositionally biased region" description="Low complexity" evidence="9">
    <location>
        <begin position="1157"/>
        <end position="1176"/>
    </location>
</feature>
<dbReference type="InterPro" id="IPR010614">
    <property type="entry name" value="RAD3-like_helicase_DEAD"/>
</dbReference>
<dbReference type="STRING" id="595528.A0A0D2X2U0"/>
<keyword evidence="5" id="KW-0067">ATP-binding</keyword>
<dbReference type="SUPFAM" id="SSF52540">
    <property type="entry name" value="P-loop containing nucleoside triphosphate hydrolases"/>
    <property type="match status" value="2"/>
</dbReference>
<feature type="region of interest" description="Disordered" evidence="9">
    <location>
        <begin position="183"/>
        <end position="208"/>
    </location>
</feature>
<dbReference type="GO" id="GO:0016818">
    <property type="term" value="F:hydrolase activity, acting on acid anhydrides, in phosphorus-containing anhydrides"/>
    <property type="evidence" value="ECO:0007669"/>
    <property type="project" value="InterPro"/>
</dbReference>
<dbReference type="GO" id="GO:0003678">
    <property type="term" value="F:DNA helicase activity"/>
    <property type="evidence" value="ECO:0007669"/>
    <property type="project" value="InterPro"/>
</dbReference>
<dbReference type="Pfam" id="PF06733">
    <property type="entry name" value="DEAD_2"/>
    <property type="match status" value="1"/>
</dbReference>
<dbReference type="SMART" id="SM00488">
    <property type="entry name" value="DEXDc2"/>
    <property type="match status" value="1"/>
</dbReference>
<proteinExistence type="predicted"/>
<feature type="compositionally biased region" description="Low complexity" evidence="9">
    <location>
        <begin position="851"/>
        <end position="869"/>
    </location>
</feature>
<dbReference type="Gene3D" id="3.40.50.300">
    <property type="entry name" value="P-loop containing nucleotide triphosphate hydrolases"/>
    <property type="match status" value="3"/>
</dbReference>
<dbReference type="CDD" id="cd18788">
    <property type="entry name" value="SF2_C_XPD"/>
    <property type="match status" value="1"/>
</dbReference>
<sequence>MQSDDGVKLPIGGVRVTFPFQPYPAQIAMMSSVIRAVEKRQNALIESATGTGKSLAMLCASLSWQAEYATRIAIKAREASLAAKNAPGPPAVLLGRSSSPSSTAVGENPNPLIVPPPRHSVLDGEGAPAPPPSCGNDPTSTSNNRLKEATGMAESGGGANARRRLQEIQVDDIDDDDNDFIESPATPATEGARLRQSSGRWTKRARMDHVPEAVSNRRIFAPVAVSLSDPDPPALSFSAMFNDTDMVHDESVPPDSGAGYMTGMPPPSTPDTNRVPTIFYGTRTHKQISQMVRELRRSGQTNVTMCVLASRDKTCIHSKVAASSQKNELCKSAIETHDCRYYHNVKTLTRHSDFRANQRLAVWDIEDLVELGKKTRSCPYFAAREMVGEANIVFCPYNYLVDPVIRKQMGLNIKDSIIILDEAHNIEDVARESMSLTVSLEELVDAENETGSLRLMCSPGCRESFGDVVAMDTDDGGPAQQRLATLERSYSQLNDFLSRLNAWLLLQTNSLTEAVAFEKAQSRWSGMQAVAVLEQAGVTGASIKQLSAAINSTNASARASEQTTNEAGQKVQMPTPSPQTAALLERLLLIIEALLEDGSRAANDYAMVISKSATTTTTTHTDARPAASVRGSRRDMQRRLLQQERQAAGLNIEYEAAEADQPPTSHIPGNRDGRPSRSSKAWSFSLNFWCLNPGVGFRSLSKARSVILTSGTLSPMTSFASELQTEFAVRMEGKHQVDPSQLWVGAVGVGPSGTELSGVYKSAETFSYQDEVGQLVLRVCRTVPHGVLCFFPSYSLLEKMTLRWRDTGVWQQLAAQKTMFVEPKSADKAAFEEMMQRYQSVIERGKSQSPAGAHGNKSGSSASSGASASTKPPRSAFTSFFTLQQKAVAGSRTSKLGTQKKGAANADTSSPTTGNGALLLGVCRGKISEGIDFADDQARAVIIVSIPFPNYTDPQVELKRLHNDQRVKQGLLAGKDWYEIQAFRAVNQAVGRCIRHKADWGAIIFADQRFSANDRLHGSLSSWVRHNLKTYKQFDPMMQSLASFMDYRAQLALVSGKDAAEAPSSAVAPSAFVAKSEVVGSVDSQAAVPTIQLSVPIVAPLVHPNDALPRRTTQAIVVGSHPAATPVGISPIHTRHVPPPKSTFASTSAESNAARLSPTARSTSPAAVPPAATTNPEALPVEDEDFDLQDDFDFDLNLSQLGSASAETSGVADTPVCSHSPDALVAAQSCCSGQILNAEGPSSGALQSEAVDEGAAGSLDVSSERATPGPERAICLRCQKCGGIVDRTFLEPFPSALLDAGQAGSVEVPHLRKQLVRILSQSACCIELPPQWKQAMPALHLLAPECFQPDMEQSVWCLAMQSMSDALQPAQGTPASRVRLNSSFDARTGQCMALLECRHCVDGLGVSTIVGVWIMDLCGNAASSSDSTSNVKAWPGVAVLSNIPIRMQVLDA</sequence>
<feature type="region of interest" description="Disordered" evidence="9">
    <location>
        <begin position="614"/>
        <end position="634"/>
    </location>
</feature>
<dbReference type="InterPro" id="IPR006554">
    <property type="entry name" value="Helicase-like_DEXD_c2"/>
</dbReference>
<feature type="region of interest" description="Disordered" evidence="9">
    <location>
        <begin position="654"/>
        <end position="676"/>
    </location>
</feature>
<dbReference type="GO" id="GO:0051536">
    <property type="term" value="F:iron-sulfur cluster binding"/>
    <property type="evidence" value="ECO:0007669"/>
    <property type="project" value="UniProtKB-KW"/>
</dbReference>
<dbReference type="PROSITE" id="PS51193">
    <property type="entry name" value="HELICASE_ATP_BIND_2"/>
    <property type="match status" value="1"/>
</dbReference>
<evidence type="ECO:0000313" key="11">
    <source>
        <dbReference type="EMBL" id="KJE93144.1"/>
    </source>
</evidence>
<evidence type="ECO:0000256" key="3">
    <source>
        <dbReference type="ARBA" id="ARBA00022801"/>
    </source>
</evidence>
<evidence type="ECO:0000256" key="8">
    <source>
        <dbReference type="ARBA" id="ARBA00023235"/>
    </source>
</evidence>
<evidence type="ECO:0000256" key="9">
    <source>
        <dbReference type="SAM" id="MobiDB-lite"/>
    </source>
</evidence>
<evidence type="ECO:0000256" key="6">
    <source>
        <dbReference type="ARBA" id="ARBA00023004"/>
    </source>
</evidence>
<feature type="region of interest" description="Disordered" evidence="9">
    <location>
        <begin position="842"/>
        <end position="871"/>
    </location>
</feature>
<evidence type="ECO:0000259" key="10">
    <source>
        <dbReference type="PROSITE" id="PS51193"/>
    </source>
</evidence>
<feature type="region of interest" description="Disordered" evidence="9">
    <location>
        <begin position="1242"/>
        <end position="1266"/>
    </location>
</feature>
<feature type="compositionally biased region" description="Polar residues" evidence="9">
    <location>
        <begin position="96"/>
        <end position="105"/>
    </location>
</feature>
<dbReference type="InParanoid" id="A0A0D2X2U0"/>
<name>A0A0D2X2U0_CAPO3</name>
<feature type="region of interest" description="Disordered" evidence="9">
    <location>
        <begin position="1127"/>
        <end position="1178"/>
    </location>
</feature>
<dbReference type="OMA" id="RACINER"/>
<reference evidence="12" key="1">
    <citation type="submission" date="2011-02" db="EMBL/GenBank/DDBJ databases">
        <title>The Genome Sequence of Capsaspora owczarzaki ATCC 30864.</title>
        <authorList>
            <person name="Russ C."/>
            <person name="Cuomo C."/>
            <person name="Burger G."/>
            <person name="Gray M.W."/>
            <person name="Holland P.W.H."/>
            <person name="King N."/>
            <person name="Lang F.B.F."/>
            <person name="Roger A.J."/>
            <person name="Ruiz-Trillo I."/>
            <person name="Young S.K."/>
            <person name="Zeng Q."/>
            <person name="Gargeya S."/>
            <person name="Alvarado L."/>
            <person name="Berlin A."/>
            <person name="Chapman S.B."/>
            <person name="Chen Z."/>
            <person name="Freedman E."/>
            <person name="Gellesch M."/>
            <person name="Goldberg J."/>
            <person name="Griggs A."/>
            <person name="Gujja S."/>
            <person name="Heilman E."/>
            <person name="Heiman D."/>
            <person name="Howarth C."/>
            <person name="Mehta T."/>
            <person name="Neiman D."/>
            <person name="Pearson M."/>
            <person name="Roberts A."/>
            <person name="Saif S."/>
            <person name="Shea T."/>
            <person name="Shenoy N."/>
            <person name="Sisk P."/>
            <person name="Stolte C."/>
            <person name="Sykes S."/>
            <person name="White J."/>
            <person name="Yandava C."/>
            <person name="Haas B."/>
            <person name="Nusbaum C."/>
            <person name="Birren B."/>
        </authorList>
    </citation>
    <scope>NUCLEOTIDE SEQUENCE</scope>
    <source>
        <strain evidence="12">ATCC 30864</strain>
    </source>
</reference>
<keyword evidence="4" id="KW-0347">Helicase</keyword>
<dbReference type="GO" id="GO:0005524">
    <property type="term" value="F:ATP binding"/>
    <property type="evidence" value="ECO:0007669"/>
    <property type="project" value="UniProtKB-KW"/>
</dbReference>
<evidence type="ECO:0000256" key="2">
    <source>
        <dbReference type="ARBA" id="ARBA00022741"/>
    </source>
</evidence>
<dbReference type="PANTHER" id="PTHR11472:SF47">
    <property type="entry name" value="FANCONI ANEMIA GROUP J PROTEIN"/>
    <property type="match status" value="1"/>
</dbReference>
<evidence type="ECO:0000256" key="7">
    <source>
        <dbReference type="ARBA" id="ARBA00023014"/>
    </source>
</evidence>
<dbReference type="EMBL" id="KE346365">
    <property type="protein sequence ID" value="KJE93144.1"/>
    <property type="molecule type" value="Genomic_DNA"/>
</dbReference>
<keyword evidence="8" id="KW-0413">Isomerase</keyword>
<keyword evidence="7" id="KW-0411">Iron-sulfur</keyword>
<keyword evidence="1" id="KW-0479">Metal-binding</keyword>
<dbReference type="PANTHER" id="PTHR11472">
    <property type="entry name" value="DNA REPAIR DEAD HELICASE RAD3/XP-D SUBFAMILY MEMBER"/>
    <property type="match status" value="1"/>
</dbReference>
<keyword evidence="3" id="KW-0378">Hydrolase</keyword>
<feature type="domain" description="Helicase ATP-binding" evidence="10">
    <location>
        <begin position="12"/>
        <end position="480"/>
    </location>
</feature>
<keyword evidence="2" id="KW-0547">Nucleotide-binding</keyword>
<protein>
    <submittedName>
        <fullName evidence="11">Fanconi anemia J</fullName>
    </submittedName>
</protein>
<dbReference type="InterPro" id="IPR027417">
    <property type="entry name" value="P-loop_NTPase"/>
</dbReference>
<dbReference type="RefSeq" id="XP_004347800.1">
    <property type="nucleotide sequence ID" value="XM_004347750.2"/>
</dbReference>
<evidence type="ECO:0000256" key="5">
    <source>
        <dbReference type="ARBA" id="ARBA00022840"/>
    </source>
</evidence>
<dbReference type="GO" id="GO:0006289">
    <property type="term" value="P:nucleotide-excision repair"/>
    <property type="evidence" value="ECO:0007669"/>
    <property type="project" value="TreeGrafter"/>
</dbReference>
<feature type="region of interest" description="Disordered" evidence="9">
    <location>
        <begin position="92"/>
        <end position="145"/>
    </location>
</feature>
<dbReference type="GO" id="GO:0046872">
    <property type="term" value="F:metal ion binding"/>
    <property type="evidence" value="ECO:0007669"/>
    <property type="project" value="UniProtKB-KW"/>
</dbReference>
<dbReference type="PROSITE" id="PS00690">
    <property type="entry name" value="DEAH_ATP_HELICASE"/>
    <property type="match status" value="1"/>
</dbReference>
<dbReference type="InterPro" id="IPR014013">
    <property type="entry name" value="Helic_SF1/SF2_ATP-bd_DinG/Rad3"/>
</dbReference>
<dbReference type="GO" id="GO:0003677">
    <property type="term" value="F:DNA binding"/>
    <property type="evidence" value="ECO:0007669"/>
    <property type="project" value="InterPro"/>
</dbReference>
<evidence type="ECO:0000313" key="12">
    <source>
        <dbReference type="Proteomes" id="UP000008743"/>
    </source>
</evidence>
<dbReference type="InterPro" id="IPR002464">
    <property type="entry name" value="DNA/RNA_helicase_DEAH_CS"/>
</dbReference>
<gene>
    <name evidence="11" type="ORF">CAOG_003975</name>
</gene>
<dbReference type="PhylomeDB" id="A0A0D2X2U0"/>
<accession>A0A0D2X2U0</accession>
<dbReference type="InterPro" id="IPR006555">
    <property type="entry name" value="ATP-dep_Helicase_C"/>
</dbReference>
<keyword evidence="12" id="KW-1185">Reference proteome</keyword>
<dbReference type="GO" id="GO:1990918">
    <property type="term" value="P:double-strand break repair involved in meiotic recombination"/>
    <property type="evidence" value="ECO:0007669"/>
    <property type="project" value="TreeGrafter"/>
</dbReference>
<keyword evidence="6" id="KW-0408">Iron</keyword>
<feature type="region of interest" description="Disordered" evidence="9">
    <location>
        <begin position="557"/>
        <end position="576"/>
    </location>
</feature>
<dbReference type="Pfam" id="PF13307">
    <property type="entry name" value="Helicase_C_2"/>
    <property type="match status" value="2"/>
</dbReference>
<dbReference type="GO" id="GO:0005634">
    <property type="term" value="C:nucleus"/>
    <property type="evidence" value="ECO:0007669"/>
    <property type="project" value="TreeGrafter"/>
</dbReference>
<dbReference type="SMART" id="SM00491">
    <property type="entry name" value="HELICc2"/>
    <property type="match status" value="1"/>
</dbReference>
<organism evidence="11 12">
    <name type="scientific">Capsaspora owczarzaki (strain ATCC 30864)</name>
    <dbReference type="NCBI Taxonomy" id="595528"/>
    <lineage>
        <taxon>Eukaryota</taxon>
        <taxon>Filasterea</taxon>
        <taxon>Capsaspora</taxon>
    </lineage>
</organism>